<dbReference type="Gene3D" id="1.10.260.40">
    <property type="entry name" value="lambda repressor-like DNA-binding domains"/>
    <property type="match status" value="1"/>
</dbReference>
<feature type="domain" description="HTH cro/C1-type" evidence="1">
    <location>
        <begin position="6"/>
        <end position="36"/>
    </location>
</feature>
<accession>A0A0F9NRW6</accession>
<comment type="caution">
    <text evidence="2">The sequence shown here is derived from an EMBL/GenBank/DDBJ whole genome shotgun (WGS) entry which is preliminary data.</text>
</comment>
<evidence type="ECO:0000259" key="1">
    <source>
        <dbReference type="PROSITE" id="PS50943"/>
    </source>
</evidence>
<dbReference type="CDD" id="cd00093">
    <property type="entry name" value="HTH_XRE"/>
    <property type="match status" value="1"/>
</dbReference>
<dbReference type="Pfam" id="PF01381">
    <property type="entry name" value="HTH_3"/>
    <property type="match status" value="1"/>
</dbReference>
<sequence length="36" mass="4197">MTPEAINELRTRLGLTQKELATRLKVDAITVSRWER</sequence>
<feature type="non-terminal residue" evidence="2">
    <location>
        <position position="36"/>
    </location>
</feature>
<dbReference type="SUPFAM" id="SSF47413">
    <property type="entry name" value="lambda repressor-like DNA-binding domains"/>
    <property type="match status" value="1"/>
</dbReference>
<reference evidence="2" key="1">
    <citation type="journal article" date="2015" name="Nature">
        <title>Complex archaea that bridge the gap between prokaryotes and eukaryotes.</title>
        <authorList>
            <person name="Spang A."/>
            <person name="Saw J.H."/>
            <person name="Jorgensen S.L."/>
            <person name="Zaremba-Niedzwiedzka K."/>
            <person name="Martijn J."/>
            <person name="Lind A.E."/>
            <person name="van Eijk R."/>
            <person name="Schleper C."/>
            <person name="Guy L."/>
            <person name="Ettema T.J."/>
        </authorList>
    </citation>
    <scope>NUCLEOTIDE SEQUENCE</scope>
</reference>
<name>A0A0F9NRW6_9ZZZZ</name>
<gene>
    <name evidence="2" type="ORF">LCGC14_1227070</name>
</gene>
<dbReference type="InterPro" id="IPR010982">
    <property type="entry name" value="Lambda_DNA-bd_dom_sf"/>
</dbReference>
<evidence type="ECO:0000313" key="2">
    <source>
        <dbReference type="EMBL" id="KKM91595.1"/>
    </source>
</evidence>
<dbReference type="EMBL" id="LAZR01006513">
    <property type="protein sequence ID" value="KKM91595.1"/>
    <property type="molecule type" value="Genomic_DNA"/>
</dbReference>
<protein>
    <recommendedName>
        <fullName evidence="1">HTH cro/C1-type domain-containing protein</fullName>
    </recommendedName>
</protein>
<dbReference type="InterPro" id="IPR001387">
    <property type="entry name" value="Cro/C1-type_HTH"/>
</dbReference>
<organism evidence="2">
    <name type="scientific">marine sediment metagenome</name>
    <dbReference type="NCBI Taxonomy" id="412755"/>
    <lineage>
        <taxon>unclassified sequences</taxon>
        <taxon>metagenomes</taxon>
        <taxon>ecological metagenomes</taxon>
    </lineage>
</organism>
<dbReference type="AlphaFoldDB" id="A0A0F9NRW6"/>
<dbReference type="PROSITE" id="PS50943">
    <property type="entry name" value="HTH_CROC1"/>
    <property type="match status" value="1"/>
</dbReference>
<proteinExistence type="predicted"/>
<dbReference type="GO" id="GO:0003677">
    <property type="term" value="F:DNA binding"/>
    <property type="evidence" value="ECO:0007669"/>
    <property type="project" value="InterPro"/>
</dbReference>